<proteinExistence type="predicted"/>
<reference evidence="1 2" key="1">
    <citation type="submission" date="2017-07" db="EMBL/GenBank/DDBJ databases">
        <title>Comparative genome analysis of lactococcal phages belonging to the virulent 936 group.</title>
        <authorList>
            <person name="Oliveira J."/>
        </authorList>
    </citation>
    <scope>NUCLEOTIDE SEQUENCE [LARGE SCALE GENOMIC DNA]</scope>
</reference>
<name>A0A343JNV9_9CAUD</name>
<evidence type="ECO:0000313" key="2">
    <source>
        <dbReference type="Proteomes" id="UP000256759"/>
    </source>
</evidence>
<dbReference type="EMBL" id="MF448556">
    <property type="protein sequence ID" value="ASZ71182.1"/>
    <property type="molecule type" value="Genomic_DNA"/>
</dbReference>
<dbReference type="Proteomes" id="UP000256759">
    <property type="component" value="Segment"/>
</dbReference>
<keyword evidence="2" id="KW-1185">Reference proteome</keyword>
<evidence type="ECO:0000313" key="1">
    <source>
        <dbReference type="EMBL" id="ASZ71182.1"/>
    </source>
</evidence>
<sequence length="165" mass="19861">MKYIQCVKWSNGDFRELEYYKRSQEEMIDMLKHDITRKHIIATWLKDKNGKELAYFDKHIQSITGEEELKKGTIEEVLLEINNKVFVSQPDIRSVLESLEKQGYIKFKKEPKKYKVFVKLVTIGEENKKLYYVNEHHLTDNIDEAKRFGLNEDKYGYAYEYVKEY</sequence>
<accession>A0A343JNV9</accession>
<organism evidence="1 2">
    <name type="scientific">Lactococcus phage 30804</name>
    <dbReference type="NCBI Taxonomy" id="2029660"/>
    <lineage>
        <taxon>Viruses</taxon>
        <taxon>Duplodnaviria</taxon>
        <taxon>Heunggongvirae</taxon>
        <taxon>Uroviricota</taxon>
        <taxon>Caudoviricetes</taxon>
        <taxon>Skunavirus</taxon>
        <taxon>Skunavirus sv30804</taxon>
    </lineage>
</organism>
<protein>
    <submittedName>
        <fullName evidence="1">Uncharacterized protein</fullName>
    </submittedName>
</protein>
<gene>
    <name evidence="1" type="ORF">30804_34</name>
</gene>